<dbReference type="GO" id="GO:0016989">
    <property type="term" value="F:sigma factor antagonist activity"/>
    <property type="evidence" value="ECO:0007669"/>
    <property type="project" value="TreeGrafter"/>
</dbReference>
<name>A0A370QIY1_9FLAO</name>
<keyword evidence="1" id="KW-1133">Transmembrane helix</keyword>
<accession>A0A370QIY1</accession>
<dbReference type="Proteomes" id="UP000255317">
    <property type="component" value="Unassembled WGS sequence"/>
</dbReference>
<feature type="domain" description="Protein FecR C-terminal" evidence="3">
    <location>
        <begin position="232"/>
        <end position="297"/>
    </location>
</feature>
<keyword evidence="1" id="KW-0812">Transmembrane</keyword>
<dbReference type="InterPro" id="IPR006860">
    <property type="entry name" value="FecR"/>
</dbReference>
<dbReference type="Pfam" id="PF04773">
    <property type="entry name" value="FecR"/>
    <property type="match status" value="1"/>
</dbReference>
<dbReference type="AlphaFoldDB" id="A0A370QIY1"/>
<evidence type="ECO:0000256" key="1">
    <source>
        <dbReference type="SAM" id="Phobius"/>
    </source>
</evidence>
<organism evidence="4 5">
    <name type="scientific">Marinirhabdus gelatinilytica</name>
    <dbReference type="NCBI Taxonomy" id="1703343"/>
    <lineage>
        <taxon>Bacteria</taxon>
        <taxon>Pseudomonadati</taxon>
        <taxon>Bacteroidota</taxon>
        <taxon>Flavobacteriia</taxon>
        <taxon>Flavobacteriales</taxon>
        <taxon>Flavobacteriaceae</taxon>
    </lineage>
</organism>
<feature type="domain" description="FecR protein" evidence="2">
    <location>
        <begin position="101"/>
        <end position="190"/>
    </location>
</feature>
<evidence type="ECO:0000313" key="5">
    <source>
        <dbReference type="Proteomes" id="UP000255317"/>
    </source>
</evidence>
<dbReference type="OrthoDB" id="1097347at2"/>
<evidence type="ECO:0000259" key="2">
    <source>
        <dbReference type="Pfam" id="PF04773"/>
    </source>
</evidence>
<dbReference type="Pfam" id="PF16344">
    <property type="entry name" value="FecR_C"/>
    <property type="match status" value="1"/>
</dbReference>
<comment type="caution">
    <text evidence="4">The sequence shown here is derived from an EMBL/GenBank/DDBJ whole genome shotgun (WGS) entry which is preliminary data.</text>
</comment>
<dbReference type="RefSeq" id="WP_115122038.1">
    <property type="nucleotide sequence ID" value="NZ_QRAO01000001.1"/>
</dbReference>
<protein>
    <submittedName>
        <fullName evidence="4">FecR family protein</fullName>
    </submittedName>
</protein>
<evidence type="ECO:0000313" key="4">
    <source>
        <dbReference type="EMBL" id="RDK88323.1"/>
    </source>
</evidence>
<dbReference type="InterPro" id="IPR032508">
    <property type="entry name" value="FecR_C"/>
</dbReference>
<dbReference type="Gene3D" id="2.60.120.1440">
    <property type="match status" value="1"/>
</dbReference>
<dbReference type="PIRSF" id="PIRSF018266">
    <property type="entry name" value="FecR"/>
    <property type="match status" value="1"/>
</dbReference>
<dbReference type="Gene3D" id="3.55.50.30">
    <property type="match status" value="1"/>
</dbReference>
<gene>
    <name evidence="4" type="ORF">C8D94_101193</name>
</gene>
<dbReference type="PANTHER" id="PTHR30273">
    <property type="entry name" value="PERIPLASMIC SIGNAL SENSOR AND SIGMA FACTOR ACTIVATOR FECR-RELATED"/>
    <property type="match status" value="1"/>
</dbReference>
<reference evidence="4 5" key="1">
    <citation type="submission" date="2018-07" db="EMBL/GenBank/DDBJ databases">
        <title>Genomic Encyclopedia of Type Strains, Phase IV (KMG-IV): sequencing the most valuable type-strain genomes for metagenomic binning, comparative biology and taxonomic classification.</title>
        <authorList>
            <person name="Goeker M."/>
        </authorList>
    </citation>
    <scope>NUCLEOTIDE SEQUENCE [LARGE SCALE GENOMIC DNA]</scope>
    <source>
        <strain evidence="4 5">DSM 101478</strain>
    </source>
</reference>
<keyword evidence="1" id="KW-0472">Membrane</keyword>
<sequence length="300" mass="33772">MEKDYLLKKWLLNGLTEEEQRTFDALEDAPLYKAIAASASHFKASHVSSPEAFETLKEKLPKQETAIKKVSWKKTLLQIASVLVIGLAVYYGFFNTQATHIKTVAAQKTTISLPDNSTVLLNTASTITYHEDSWEKERELQLDGEAFFKVAKGKKFDVKTSQGIVSVLGTQFNVKQRGTLFEVSCYEGIVQVSYAKTVKKLLAGDTFRIDAGIEYSGTTNHEAPQWTNNRSSFKSVKFQYVLEELERQYNIKVVYEGDKQTRFFTGAFVQDNLENALQSVTAPLGLTYTFEGTNKVIILD</sequence>
<evidence type="ECO:0000259" key="3">
    <source>
        <dbReference type="Pfam" id="PF16344"/>
    </source>
</evidence>
<keyword evidence="5" id="KW-1185">Reference proteome</keyword>
<dbReference type="EMBL" id="QRAO01000001">
    <property type="protein sequence ID" value="RDK88323.1"/>
    <property type="molecule type" value="Genomic_DNA"/>
</dbReference>
<proteinExistence type="predicted"/>
<dbReference type="InterPro" id="IPR012373">
    <property type="entry name" value="Ferrdict_sens_TM"/>
</dbReference>
<feature type="transmembrane region" description="Helical" evidence="1">
    <location>
        <begin position="76"/>
        <end position="94"/>
    </location>
</feature>
<dbReference type="PANTHER" id="PTHR30273:SF2">
    <property type="entry name" value="PROTEIN FECR"/>
    <property type="match status" value="1"/>
</dbReference>